<keyword evidence="1" id="KW-0560">Oxidoreductase</keyword>
<proteinExistence type="inferred from homology"/>
<gene>
    <name evidence="4" type="ORF">QSP1433_LOCUS10226</name>
</gene>
<feature type="transmembrane region" description="Helical" evidence="3">
    <location>
        <begin position="59"/>
        <end position="81"/>
    </location>
</feature>
<dbReference type="InterPro" id="IPR036291">
    <property type="entry name" value="NAD(P)-bd_dom_sf"/>
</dbReference>
<dbReference type="GO" id="GO:0016491">
    <property type="term" value="F:oxidoreductase activity"/>
    <property type="evidence" value="ECO:0007669"/>
    <property type="project" value="UniProtKB-KW"/>
</dbReference>
<dbReference type="EMBL" id="HBHK01016364">
    <property type="protein sequence ID" value="CAD9689379.1"/>
    <property type="molecule type" value="Transcribed_RNA"/>
</dbReference>
<name>A0A7S2S4L1_9STRA</name>
<accession>A0A7S2S4L1</accession>
<keyword evidence="3" id="KW-0472">Membrane</keyword>
<keyword evidence="3" id="KW-1133">Transmembrane helix</keyword>
<evidence type="ECO:0000256" key="1">
    <source>
        <dbReference type="ARBA" id="ARBA00023002"/>
    </source>
</evidence>
<sequence length="413" mass="45237">MICSVWLNAASLSLCISSLVIVVYRLSALEYVSKREWIVTLGWTVFGILVQMLELESVVQAPVVYEGICGVLLCICLGGVWHVRKTNIVGPDAISDLEQIPLKDKVVVVTGSNCGIGFETAINFASKGARVVLACRSGEKAAAAKKLVVETTGNKKVDIELLDLGRFETIYACADSLKVKYGHVDILVNNAGILTPNRCETADGFETTLQVNFLGTFLFSLLLVPLLEASPMEIPSRIVFVNSSVHKACTSLGGLCFDDMNLNSGYGMFRAYSQSKLALLLVSRELSRRLETGEELPFCSRVPVQTRKNLVTVNSLMPGTIGTSITRNMPWWAELGHKYVITALIKNCEEGARTTTFVGSSKLLTHVSGRYFEHCAEAPADKSVEDRYLRLKVWNWAVSALLTTNQGLQTNLN</sequence>
<feature type="transmembrane region" description="Helical" evidence="3">
    <location>
        <begin position="6"/>
        <end position="24"/>
    </location>
</feature>
<dbReference type="Gene3D" id="3.40.50.720">
    <property type="entry name" value="NAD(P)-binding Rossmann-like Domain"/>
    <property type="match status" value="1"/>
</dbReference>
<evidence type="ECO:0000256" key="3">
    <source>
        <dbReference type="SAM" id="Phobius"/>
    </source>
</evidence>
<dbReference type="PRINTS" id="PR00081">
    <property type="entry name" value="GDHRDH"/>
</dbReference>
<dbReference type="PANTHER" id="PTHR43157:SF31">
    <property type="entry name" value="PHOSPHATIDYLINOSITOL-GLYCAN BIOSYNTHESIS CLASS F PROTEIN"/>
    <property type="match status" value="1"/>
</dbReference>
<organism evidence="4">
    <name type="scientific">Mucochytrium quahogii</name>
    <dbReference type="NCBI Taxonomy" id="96639"/>
    <lineage>
        <taxon>Eukaryota</taxon>
        <taxon>Sar</taxon>
        <taxon>Stramenopiles</taxon>
        <taxon>Bigyra</taxon>
        <taxon>Labyrinthulomycetes</taxon>
        <taxon>Thraustochytrida</taxon>
        <taxon>Thraustochytriidae</taxon>
        <taxon>Mucochytrium</taxon>
    </lineage>
</organism>
<evidence type="ECO:0000313" key="4">
    <source>
        <dbReference type="EMBL" id="CAD9689379.1"/>
    </source>
</evidence>
<dbReference type="PROSITE" id="PS00061">
    <property type="entry name" value="ADH_SHORT"/>
    <property type="match status" value="1"/>
</dbReference>
<dbReference type="SUPFAM" id="SSF51735">
    <property type="entry name" value="NAD(P)-binding Rossmann-fold domains"/>
    <property type="match status" value="1"/>
</dbReference>
<dbReference type="InterPro" id="IPR002347">
    <property type="entry name" value="SDR_fam"/>
</dbReference>
<dbReference type="PANTHER" id="PTHR43157">
    <property type="entry name" value="PHOSPHATIDYLINOSITOL-GLYCAN BIOSYNTHESIS CLASS F PROTEIN-RELATED"/>
    <property type="match status" value="1"/>
</dbReference>
<dbReference type="InterPro" id="IPR020904">
    <property type="entry name" value="Sc_DH/Rdtase_CS"/>
</dbReference>
<evidence type="ECO:0000256" key="2">
    <source>
        <dbReference type="RuleBase" id="RU000363"/>
    </source>
</evidence>
<protein>
    <submittedName>
        <fullName evidence="4">Uncharacterized protein</fullName>
    </submittedName>
</protein>
<keyword evidence="3" id="KW-0812">Transmembrane</keyword>
<feature type="transmembrane region" description="Helical" evidence="3">
    <location>
        <begin position="36"/>
        <end position="53"/>
    </location>
</feature>
<dbReference type="AlphaFoldDB" id="A0A7S2S4L1"/>
<comment type="similarity">
    <text evidence="2">Belongs to the short-chain dehydrogenases/reductases (SDR) family.</text>
</comment>
<reference evidence="4" key="1">
    <citation type="submission" date="2021-01" db="EMBL/GenBank/DDBJ databases">
        <authorList>
            <person name="Corre E."/>
            <person name="Pelletier E."/>
            <person name="Niang G."/>
            <person name="Scheremetjew M."/>
            <person name="Finn R."/>
            <person name="Kale V."/>
            <person name="Holt S."/>
            <person name="Cochrane G."/>
            <person name="Meng A."/>
            <person name="Brown T."/>
            <person name="Cohen L."/>
        </authorList>
    </citation>
    <scope>NUCLEOTIDE SEQUENCE</scope>
    <source>
        <strain evidence="4">NY070348D</strain>
    </source>
</reference>
<dbReference type="PRINTS" id="PR00080">
    <property type="entry name" value="SDRFAMILY"/>
</dbReference>
<dbReference type="Pfam" id="PF00106">
    <property type="entry name" value="adh_short"/>
    <property type="match status" value="1"/>
</dbReference>